<dbReference type="AlphaFoldDB" id="A0A7J0FTJ7"/>
<feature type="compositionally biased region" description="Polar residues" evidence="1">
    <location>
        <begin position="40"/>
        <end position="65"/>
    </location>
</feature>
<organism evidence="2 3">
    <name type="scientific">Actinidia rufa</name>
    <dbReference type="NCBI Taxonomy" id="165716"/>
    <lineage>
        <taxon>Eukaryota</taxon>
        <taxon>Viridiplantae</taxon>
        <taxon>Streptophyta</taxon>
        <taxon>Embryophyta</taxon>
        <taxon>Tracheophyta</taxon>
        <taxon>Spermatophyta</taxon>
        <taxon>Magnoliopsida</taxon>
        <taxon>eudicotyledons</taxon>
        <taxon>Gunneridae</taxon>
        <taxon>Pentapetalae</taxon>
        <taxon>asterids</taxon>
        <taxon>Ericales</taxon>
        <taxon>Actinidiaceae</taxon>
        <taxon>Actinidia</taxon>
    </lineage>
</organism>
<evidence type="ECO:0008006" key="4">
    <source>
        <dbReference type="Google" id="ProtNLM"/>
    </source>
</evidence>
<keyword evidence="3" id="KW-1185">Reference proteome</keyword>
<name>A0A7J0FTJ7_9ERIC</name>
<evidence type="ECO:0000313" key="3">
    <source>
        <dbReference type="Proteomes" id="UP000585474"/>
    </source>
</evidence>
<evidence type="ECO:0000313" key="2">
    <source>
        <dbReference type="EMBL" id="GFZ02011.1"/>
    </source>
</evidence>
<gene>
    <name evidence="2" type="ORF">Acr_15g0006200</name>
</gene>
<dbReference type="Proteomes" id="UP000585474">
    <property type="component" value="Unassembled WGS sequence"/>
</dbReference>
<feature type="region of interest" description="Disordered" evidence="1">
    <location>
        <begin position="96"/>
        <end position="129"/>
    </location>
</feature>
<reference evidence="2 3" key="1">
    <citation type="submission" date="2019-07" db="EMBL/GenBank/DDBJ databases">
        <title>De Novo Assembly of kiwifruit Actinidia rufa.</title>
        <authorList>
            <person name="Sugita-Konishi S."/>
            <person name="Sato K."/>
            <person name="Mori E."/>
            <person name="Abe Y."/>
            <person name="Kisaki G."/>
            <person name="Hamano K."/>
            <person name="Suezawa K."/>
            <person name="Otani M."/>
            <person name="Fukuda T."/>
            <person name="Manabe T."/>
            <person name="Gomi K."/>
            <person name="Tabuchi M."/>
            <person name="Akimitsu K."/>
            <person name="Kataoka I."/>
        </authorList>
    </citation>
    <scope>NUCLEOTIDE SEQUENCE [LARGE SCALE GENOMIC DNA]</scope>
    <source>
        <strain evidence="3">cv. Fuchu</strain>
    </source>
</reference>
<feature type="compositionally biased region" description="Low complexity" evidence="1">
    <location>
        <begin position="99"/>
        <end position="118"/>
    </location>
</feature>
<proteinExistence type="predicted"/>
<protein>
    <recommendedName>
        <fullName evidence="4">Retrotransposon Copia-like N-terminal domain-containing protein</fullName>
    </recommendedName>
</protein>
<feature type="region of interest" description="Disordered" evidence="1">
    <location>
        <begin position="1"/>
        <end position="65"/>
    </location>
</feature>
<sequence>MILFPTQEDGMTKTRTGFLRTCSPSPKPNSRQRSHHPQPLRSQQTLQPATSNHPTPAQPCANTPLSKQPLRIQQSAAPVHPLNPCAANPMQPAVTQPLCSPAQPTSSSPAARATPSCAVQPSPRGCPSSYGPEPSSCPISFLRLILGVITVMADSLKEVAPAYMVPSPVLISLSHSQPPQCVTSVLLNGKNFHAWSRSFQLYLGRKRKIR</sequence>
<evidence type="ECO:0000256" key="1">
    <source>
        <dbReference type="SAM" id="MobiDB-lite"/>
    </source>
</evidence>
<accession>A0A7J0FTJ7</accession>
<dbReference type="EMBL" id="BJWL01000015">
    <property type="protein sequence ID" value="GFZ02011.1"/>
    <property type="molecule type" value="Genomic_DNA"/>
</dbReference>
<comment type="caution">
    <text evidence="2">The sequence shown here is derived from an EMBL/GenBank/DDBJ whole genome shotgun (WGS) entry which is preliminary data.</text>
</comment>